<evidence type="ECO:0000259" key="1">
    <source>
        <dbReference type="Pfam" id="PF22893"/>
    </source>
</evidence>
<dbReference type="OrthoDB" id="3045089at2759"/>
<organism evidence="2 3">
    <name type="scientific">Phialocephala subalpina</name>
    <dbReference type="NCBI Taxonomy" id="576137"/>
    <lineage>
        <taxon>Eukaryota</taxon>
        <taxon>Fungi</taxon>
        <taxon>Dikarya</taxon>
        <taxon>Ascomycota</taxon>
        <taxon>Pezizomycotina</taxon>
        <taxon>Leotiomycetes</taxon>
        <taxon>Helotiales</taxon>
        <taxon>Mollisiaceae</taxon>
        <taxon>Phialocephala</taxon>
        <taxon>Phialocephala fortinii species complex</taxon>
    </lineage>
</organism>
<dbReference type="Pfam" id="PF22893">
    <property type="entry name" value="ULD_2"/>
    <property type="match status" value="1"/>
</dbReference>
<keyword evidence="3" id="KW-1185">Reference proteome</keyword>
<accession>A0A1L7XQ36</accession>
<dbReference type="InterPro" id="IPR054464">
    <property type="entry name" value="ULD_fung"/>
</dbReference>
<reference evidence="2 3" key="1">
    <citation type="submission" date="2016-03" db="EMBL/GenBank/DDBJ databases">
        <authorList>
            <person name="Ploux O."/>
        </authorList>
    </citation>
    <scope>NUCLEOTIDE SEQUENCE [LARGE SCALE GENOMIC DNA]</scope>
    <source>
        <strain evidence="2 3">UAMH 11012</strain>
    </source>
</reference>
<name>A0A1L7XQ36_9HELO</name>
<dbReference type="EMBL" id="FJOG01000042">
    <property type="protein sequence ID" value="CZR67156.1"/>
    <property type="molecule type" value="Genomic_DNA"/>
</dbReference>
<proteinExistence type="predicted"/>
<evidence type="ECO:0000313" key="2">
    <source>
        <dbReference type="EMBL" id="CZR67156.1"/>
    </source>
</evidence>
<protein>
    <recommendedName>
        <fullName evidence="1">Ubiquitin-like domain-containing protein</fullName>
    </recommendedName>
</protein>
<gene>
    <name evidence="2" type="ORF">PAC_17055</name>
</gene>
<dbReference type="PANTHER" id="PTHR38886">
    <property type="entry name" value="SESA DOMAIN-CONTAINING PROTEIN"/>
    <property type="match status" value="1"/>
</dbReference>
<dbReference type="PANTHER" id="PTHR38886:SF1">
    <property type="entry name" value="NACHT-NTPASE AND P-LOOP NTPASES N-TERMINAL DOMAIN-CONTAINING PROTEIN"/>
    <property type="match status" value="1"/>
</dbReference>
<evidence type="ECO:0000313" key="3">
    <source>
        <dbReference type="Proteomes" id="UP000184330"/>
    </source>
</evidence>
<dbReference type="Proteomes" id="UP000184330">
    <property type="component" value="Unassembled WGS sequence"/>
</dbReference>
<dbReference type="AlphaFoldDB" id="A0A1L7XQ36"/>
<sequence>MSFGFSVGDFITAADLIAQVVSALREAGGSASQYQHITNKLGFLDRSLRDVNRLEPAEGLEATLEAIKTTALSCQLPLLEYLKNIRKYDKSLGPGQSFGVMKDVFLKMKWQVSKKLEAAMKLEAEIVAYLGAINLLLGLYKVSTDYKRRKVDILAEQRARSRFESLTTTLANLHLQTQTVSKNVAQVRYQVEQGTRVIRKDIEESSKETSQALKSLQQSCFTSVFEFLKTAGALSEVTLRTCSKVSEIYNAILWVQTHLSKPDTRHTWLQEPMRWEDAYGRVFPIPVEFDYPMMEGALRGHFREGRGKKLVERNQWQLFDPSNPRTIFSAENWEPFPGMKITMAMIIPQYDDQMVCPRLNCSSKSYTEALGGGKICSGCKTWFDSLPESSSPQKITTIVDSKEYSRSSGEIQAAKTTGAVKSGLQARDEDTEFEIDKEDLRLLKNARVRLEGAKLRRSSALSNTAIDEEDVEEPRIYKTEATVPVTFEQHQKGENVYMTGPISYGYIQSRVDVAF</sequence>
<feature type="domain" description="Ubiquitin-like" evidence="1">
    <location>
        <begin position="270"/>
        <end position="348"/>
    </location>
</feature>